<dbReference type="GO" id="GO:0016787">
    <property type="term" value="F:hydrolase activity"/>
    <property type="evidence" value="ECO:0007669"/>
    <property type="project" value="UniProtKB-KW"/>
</dbReference>
<keyword evidence="9" id="KW-0175">Coiled coil</keyword>
<comment type="catalytic activity">
    <reaction evidence="7">
        <text>ATP + H2O = ADP + phosphate + H(+)</text>
        <dbReference type="Rhea" id="RHEA:13065"/>
        <dbReference type="ChEBI" id="CHEBI:15377"/>
        <dbReference type="ChEBI" id="CHEBI:15378"/>
        <dbReference type="ChEBI" id="CHEBI:30616"/>
        <dbReference type="ChEBI" id="CHEBI:43474"/>
        <dbReference type="ChEBI" id="CHEBI:456216"/>
        <dbReference type="EC" id="3.6.4.13"/>
    </reaction>
</comment>
<keyword evidence="6" id="KW-0694">RNA-binding</keyword>
<evidence type="ECO:0000256" key="3">
    <source>
        <dbReference type="ARBA" id="ARBA00022801"/>
    </source>
</evidence>
<dbReference type="AlphaFoldDB" id="A0A835LX91"/>
<keyword evidence="5" id="KW-0067">ATP-binding</keyword>
<evidence type="ECO:0000256" key="2">
    <source>
        <dbReference type="ARBA" id="ARBA00022741"/>
    </source>
</evidence>
<dbReference type="FunFam" id="3.40.50.300:FF:000526">
    <property type="entry name" value="DExH-box ATP-dependent RNA helicase DExH3"/>
    <property type="match status" value="1"/>
</dbReference>
<dbReference type="PROSITE" id="PS51192">
    <property type="entry name" value="HELICASE_ATP_BIND_1"/>
    <property type="match status" value="1"/>
</dbReference>
<dbReference type="GO" id="GO:0005634">
    <property type="term" value="C:nucleus"/>
    <property type="evidence" value="ECO:0007669"/>
    <property type="project" value="TreeGrafter"/>
</dbReference>
<dbReference type="EC" id="3.6.4.13" evidence="1"/>
<dbReference type="Gene3D" id="3.40.50.300">
    <property type="entry name" value="P-loop containing nucleotide triphosphate hydrolases"/>
    <property type="match status" value="1"/>
</dbReference>
<dbReference type="InterPro" id="IPR014001">
    <property type="entry name" value="Helicase_ATP-bd"/>
</dbReference>
<evidence type="ECO:0000256" key="5">
    <source>
        <dbReference type="ARBA" id="ARBA00022840"/>
    </source>
</evidence>
<dbReference type="CDD" id="cd17917">
    <property type="entry name" value="DEXHc_RHA-like"/>
    <property type="match status" value="1"/>
</dbReference>
<dbReference type="Proteomes" id="UP000631114">
    <property type="component" value="Unassembled WGS sequence"/>
</dbReference>
<comment type="caution">
    <text evidence="11">The sequence shown here is derived from an EMBL/GenBank/DDBJ whole genome shotgun (WGS) entry which is preliminary data.</text>
</comment>
<gene>
    <name evidence="11" type="ORF">IFM89_034119</name>
</gene>
<dbReference type="GO" id="GO:0003723">
    <property type="term" value="F:RNA binding"/>
    <property type="evidence" value="ECO:0007669"/>
    <property type="project" value="UniProtKB-KW"/>
</dbReference>
<dbReference type="PANTHER" id="PTHR18934">
    <property type="entry name" value="ATP-DEPENDENT RNA HELICASE"/>
    <property type="match status" value="1"/>
</dbReference>
<proteinExistence type="inferred from homology"/>
<reference evidence="11 12" key="1">
    <citation type="submission" date="2020-10" db="EMBL/GenBank/DDBJ databases">
        <title>The Coptis chinensis genome and diversification of protoberbering-type alkaloids.</title>
        <authorList>
            <person name="Wang B."/>
            <person name="Shu S."/>
            <person name="Song C."/>
            <person name="Liu Y."/>
        </authorList>
    </citation>
    <scope>NUCLEOTIDE SEQUENCE [LARGE SCALE GENOMIC DNA]</scope>
    <source>
        <strain evidence="11">HL-2020</strain>
        <tissue evidence="11">Leaf</tissue>
    </source>
</reference>
<dbReference type="SUPFAM" id="SSF52540">
    <property type="entry name" value="P-loop containing nucleoside triphosphate hydrolases"/>
    <property type="match status" value="1"/>
</dbReference>
<feature type="domain" description="Helicase ATP-binding" evidence="10">
    <location>
        <begin position="110"/>
        <end position="277"/>
    </location>
</feature>
<protein>
    <recommendedName>
        <fullName evidence="1">RNA helicase</fullName>
        <ecNumber evidence="1">3.6.4.13</ecNumber>
    </recommendedName>
</protein>
<comment type="similarity">
    <text evidence="8">Belongs to the DExH box helicase family.</text>
</comment>
<evidence type="ECO:0000256" key="4">
    <source>
        <dbReference type="ARBA" id="ARBA00022806"/>
    </source>
</evidence>
<evidence type="ECO:0000256" key="8">
    <source>
        <dbReference type="ARBA" id="ARBA00060772"/>
    </source>
</evidence>
<feature type="coiled-coil region" evidence="9">
    <location>
        <begin position="68"/>
        <end position="95"/>
    </location>
</feature>
<evidence type="ECO:0000313" key="11">
    <source>
        <dbReference type="EMBL" id="KAF9611648.1"/>
    </source>
</evidence>
<dbReference type="OrthoDB" id="1744729at2759"/>
<evidence type="ECO:0000313" key="12">
    <source>
        <dbReference type="Proteomes" id="UP000631114"/>
    </source>
</evidence>
<dbReference type="GO" id="GO:0005524">
    <property type="term" value="F:ATP binding"/>
    <property type="evidence" value="ECO:0007669"/>
    <property type="project" value="UniProtKB-KW"/>
</dbReference>
<keyword evidence="12" id="KW-1185">Reference proteome</keyword>
<keyword evidence="3" id="KW-0378">Hydrolase</keyword>
<name>A0A835LX91_9MAGN</name>
<dbReference type="PANTHER" id="PTHR18934:SF237">
    <property type="entry name" value="ATP-DEPENDENT DNA_RNA HELICASE DHX36"/>
    <property type="match status" value="1"/>
</dbReference>
<evidence type="ECO:0000256" key="9">
    <source>
        <dbReference type="SAM" id="Coils"/>
    </source>
</evidence>
<evidence type="ECO:0000256" key="1">
    <source>
        <dbReference type="ARBA" id="ARBA00012552"/>
    </source>
</evidence>
<keyword evidence="2" id="KW-0547">Nucleotide-binding</keyword>
<dbReference type="EMBL" id="JADFTS010000004">
    <property type="protein sequence ID" value="KAF9611648.1"/>
    <property type="molecule type" value="Genomic_DNA"/>
</dbReference>
<sequence>MYDNMGGAPLNPQPNLFGNAFAGASSGLIRGGLGAYGERIFGSSSEYVQSNGEKQILPALDEANSGPLSYLDTAKEKLSAELKEKQDKMLQAMMSFKEKLPAYKKKAEFLKVVADNQVLVVSGETGCGKMTQLPQFILEEEISCLRAADCNIICTQPCDISAISVSARIATERGEIIGDTVGYQIRSKAKRSAQTRLLFCTTGVVLRQLVQDPDLTGVSHLLVEEIHERGMNENFLLIILRDLLPHRSDLRVILMSATINAERLSRRGSLFGGSLLFRTSSL</sequence>
<accession>A0A835LX91</accession>
<evidence type="ECO:0000256" key="6">
    <source>
        <dbReference type="ARBA" id="ARBA00022884"/>
    </source>
</evidence>
<organism evidence="11 12">
    <name type="scientific">Coptis chinensis</name>
    <dbReference type="NCBI Taxonomy" id="261450"/>
    <lineage>
        <taxon>Eukaryota</taxon>
        <taxon>Viridiplantae</taxon>
        <taxon>Streptophyta</taxon>
        <taxon>Embryophyta</taxon>
        <taxon>Tracheophyta</taxon>
        <taxon>Spermatophyta</taxon>
        <taxon>Magnoliopsida</taxon>
        <taxon>Ranunculales</taxon>
        <taxon>Ranunculaceae</taxon>
        <taxon>Coptidoideae</taxon>
        <taxon>Coptis</taxon>
    </lineage>
</organism>
<dbReference type="GO" id="GO:0003724">
    <property type="term" value="F:RNA helicase activity"/>
    <property type="evidence" value="ECO:0007669"/>
    <property type="project" value="UniProtKB-EC"/>
</dbReference>
<keyword evidence="4" id="KW-0347">Helicase</keyword>
<evidence type="ECO:0000259" key="10">
    <source>
        <dbReference type="PROSITE" id="PS51192"/>
    </source>
</evidence>
<dbReference type="InterPro" id="IPR027417">
    <property type="entry name" value="P-loop_NTPase"/>
</dbReference>
<evidence type="ECO:0000256" key="7">
    <source>
        <dbReference type="ARBA" id="ARBA00047984"/>
    </source>
</evidence>
<dbReference type="SMART" id="SM00487">
    <property type="entry name" value="DEXDc"/>
    <property type="match status" value="1"/>
</dbReference>